<accession>A0A0J8GHH1</accession>
<comment type="caution">
    <text evidence="1">The sequence shown here is derived from an EMBL/GenBank/DDBJ whole genome shotgun (WGS) entry which is preliminary data.</text>
</comment>
<sequence>MAGKMLKPQKKLLEQDHVLPYKIDVEGYLFQVVIFTKLGKISGITVLRSEDELASKEEALAVVQKLQKYNFYFEYLTKRTSIVKERDSTVAERIEQAQLILNNNILFGEKLQPEIDQLSLALEVYKQQQHKMDIYQEDIALLNEKIKEQGLIKEEDWKSAEDLSIAFMIAAYAQTIYLEATRDNRAALAKWFHQNQKQIPAEERKALAKMINVLSDTNGGLVFDQIISLLPLLEDGLLIDKSNPLPKRAQEFNMEYEAHCRFYKPNTNKISELIRNE</sequence>
<organism evidence="1 2">
    <name type="scientific">Listeria fleischmannii 1991</name>
    <dbReference type="NCBI Taxonomy" id="1430899"/>
    <lineage>
        <taxon>Bacteria</taxon>
        <taxon>Bacillati</taxon>
        <taxon>Bacillota</taxon>
        <taxon>Bacilli</taxon>
        <taxon>Bacillales</taxon>
        <taxon>Listeriaceae</taxon>
        <taxon>Listeria</taxon>
    </lineage>
</organism>
<protein>
    <submittedName>
        <fullName evidence="1">Uncharacterized protein</fullName>
    </submittedName>
</protein>
<name>A0A0J8GHH1_9LIST</name>
<dbReference type="OrthoDB" id="2363086at2"/>
<dbReference type="PATRIC" id="fig|1430899.3.peg.594"/>
<gene>
    <name evidence="1" type="ORF">X560_0572</name>
</gene>
<dbReference type="EMBL" id="AZHO01000007">
    <property type="protein sequence ID" value="KMT60444.1"/>
    <property type="molecule type" value="Genomic_DNA"/>
</dbReference>
<evidence type="ECO:0000313" key="1">
    <source>
        <dbReference type="EMBL" id="KMT60444.1"/>
    </source>
</evidence>
<dbReference type="RefSeq" id="WP_007475617.1">
    <property type="nucleotide sequence ID" value="NZ_KQ130610.1"/>
</dbReference>
<dbReference type="AlphaFoldDB" id="A0A0J8GHH1"/>
<proteinExistence type="predicted"/>
<reference evidence="1 2" key="1">
    <citation type="journal article" date="2015" name="Genome Biol. Evol.">
        <title>Comparative Genomics of Listeria Sensu Lato: Genus-Wide Differences in Evolutionary Dynamics and the Progressive Gain of Complex, Potentially Pathogenicity-Related Traits through Lateral Gene Transfer.</title>
        <authorList>
            <person name="Chiara M."/>
            <person name="Caruso M."/>
            <person name="D'Erchia A.M."/>
            <person name="Manzari C."/>
            <person name="Fraccalvieri R."/>
            <person name="Goffredo E."/>
            <person name="Latorre L."/>
            <person name="Miccolupo A."/>
            <person name="Padalino I."/>
            <person name="Santagada G."/>
            <person name="Chiocco D."/>
            <person name="Pesole G."/>
            <person name="Horner D.S."/>
            <person name="Parisi A."/>
        </authorList>
    </citation>
    <scope>NUCLEOTIDE SEQUENCE [LARGE SCALE GENOMIC DNA]</scope>
    <source>
        <strain evidence="1 2">1991</strain>
    </source>
</reference>
<dbReference type="Proteomes" id="UP000052258">
    <property type="component" value="Unassembled WGS sequence"/>
</dbReference>
<evidence type="ECO:0000313" key="2">
    <source>
        <dbReference type="Proteomes" id="UP000052258"/>
    </source>
</evidence>
<keyword evidence="2" id="KW-1185">Reference proteome</keyword>